<evidence type="ECO:0000256" key="6">
    <source>
        <dbReference type="ARBA" id="ARBA00023136"/>
    </source>
</evidence>
<gene>
    <name evidence="9" type="ORF">HNR10_005450</name>
</gene>
<evidence type="ECO:0000256" key="3">
    <source>
        <dbReference type="ARBA" id="ARBA00022475"/>
    </source>
</evidence>
<evidence type="ECO:0000313" key="9">
    <source>
        <dbReference type="EMBL" id="NYJ37569.1"/>
    </source>
</evidence>
<feature type="transmembrane region" description="Helical" evidence="7">
    <location>
        <begin position="223"/>
        <end position="242"/>
    </location>
</feature>
<comment type="similarity">
    <text evidence="2">Belongs to the resistance-nodulation-cell division (RND) (TC 2.A.6) family. MmpL subfamily.</text>
</comment>
<keyword evidence="5 7" id="KW-1133">Transmembrane helix</keyword>
<dbReference type="InterPro" id="IPR050545">
    <property type="entry name" value="Mycobact_MmpL"/>
</dbReference>
<accession>A0A7Z0ESY4</accession>
<evidence type="ECO:0000256" key="5">
    <source>
        <dbReference type="ARBA" id="ARBA00022989"/>
    </source>
</evidence>
<feature type="transmembrane region" description="Helical" evidence="7">
    <location>
        <begin position="579"/>
        <end position="597"/>
    </location>
</feature>
<evidence type="ECO:0000256" key="2">
    <source>
        <dbReference type="ARBA" id="ARBA00010157"/>
    </source>
</evidence>
<sequence length="741" mass="78662">MTTSPSTQPPRARTAALPEHPGFLSRLGGGLARRPGWVILVSAALALVGLLLAAGTMDRLLLSRFESPGSESLRVEQALESEFGTGKHHFLLLVTAQEGTVDDPAVVEAATAVERELAQREGVAEVASYWSRGDSPAMRSEDGTRALVTVRMEGTVTEARTALGEISPDFTRQGEVISVAVGGGDEVFRQAAAQAQADFVRAELIILPLVFVLLLVLYRRISVAALTLAMGLFSVVTTLALLRGVTYLTDVSTFAANLTLVMGIGLGVDYSLFVINRFREELARGRDVPEAVRIAVARAGRTVAFSGLTVAVALSCLVLFPFPFLQSFAYAGVGVVLTSVFAALVILPAALARLGHRVRPKREPRADSGWWHSMSLRMMRRPLLYGVPALGLVLLLASPVAGLDFGLPDARVLPQGTSSRDVQDRIEEEFAQEEMDAVQVLVDLPGREAGAAEIHAYASALSEVEGVDQVDALTGSYADGRALSGPQPDAVERFGSAGATWLSAVPEAEALDDAAGLIDRVRDVPAPAATEIGGYPADLTDFREALLGQVPLVFGLILAITFVILFLMTGSLLLPAKAIVLNVLSLAVMFGVIVWIFQEGNLSGLLGFTANGTLETTFPILMFCIAFGLSMDYEVFMLSRIKEEYDATGDTTGAVAAGLQRSGPLVTAAAAVLAASFATYASSSVLYLLMLAVGMAVVIIVDATLIRAVLVPVFMRLAGPANWWAPAPLRRLQARYGIREG</sequence>
<feature type="transmembrane region" description="Helical" evidence="7">
    <location>
        <begin position="199"/>
        <end position="218"/>
    </location>
</feature>
<comment type="subcellular location">
    <subcellularLocation>
        <location evidence="1">Cell membrane</location>
        <topology evidence="1">Multi-pass membrane protein</topology>
    </subcellularLocation>
</comment>
<dbReference type="Gene3D" id="1.20.1640.10">
    <property type="entry name" value="Multidrug efflux transporter AcrB transmembrane domain"/>
    <property type="match status" value="2"/>
</dbReference>
<feature type="transmembrane region" description="Helical" evidence="7">
    <location>
        <begin position="687"/>
        <end position="710"/>
    </location>
</feature>
<protein>
    <submittedName>
        <fullName evidence="9">RND superfamily putative drug exporter</fullName>
    </submittedName>
</protein>
<feature type="transmembrane region" description="Helical" evidence="7">
    <location>
        <begin position="303"/>
        <end position="322"/>
    </location>
</feature>
<dbReference type="PANTHER" id="PTHR33406:SF11">
    <property type="entry name" value="MEMBRANE PROTEIN SCO6666-RELATED"/>
    <property type="match status" value="1"/>
</dbReference>
<feature type="transmembrane region" description="Helical" evidence="7">
    <location>
        <begin position="383"/>
        <end position="403"/>
    </location>
</feature>
<proteinExistence type="inferred from homology"/>
<feature type="transmembrane region" description="Helical" evidence="7">
    <location>
        <begin position="617"/>
        <end position="636"/>
    </location>
</feature>
<dbReference type="PANTHER" id="PTHR33406">
    <property type="entry name" value="MEMBRANE PROTEIN MJ1562-RELATED"/>
    <property type="match status" value="1"/>
</dbReference>
<dbReference type="PROSITE" id="PS50156">
    <property type="entry name" value="SSD"/>
    <property type="match status" value="1"/>
</dbReference>
<feature type="domain" description="SSD" evidence="8">
    <location>
        <begin position="221"/>
        <end position="353"/>
    </location>
</feature>
<dbReference type="InterPro" id="IPR000731">
    <property type="entry name" value="SSD"/>
</dbReference>
<reference evidence="9 10" key="1">
    <citation type="submission" date="2020-07" db="EMBL/GenBank/DDBJ databases">
        <title>Sequencing the genomes of 1000 actinobacteria strains.</title>
        <authorList>
            <person name="Klenk H.-P."/>
        </authorList>
    </citation>
    <scope>NUCLEOTIDE SEQUENCE [LARGE SCALE GENOMIC DNA]</scope>
    <source>
        <strain evidence="9 10">DSM 44442</strain>
    </source>
</reference>
<keyword evidence="3" id="KW-1003">Cell membrane</keyword>
<dbReference type="EMBL" id="JACCFS010000001">
    <property type="protein sequence ID" value="NYJ37569.1"/>
    <property type="molecule type" value="Genomic_DNA"/>
</dbReference>
<comment type="caution">
    <text evidence="9">The sequence shown here is derived from an EMBL/GenBank/DDBJ whole genome shotgun (WGS) entry which is preliminary data.</text>
</comment>
<evidence type="ECO:0000256" key="4">
    <source>
        <dbReference type="ARBA" id="ARBA00022692"/>
    </source>
</evidence>
<evidence type="ECO:0000313" key="10">
    <source>
        <dbReference type="Proteomes" id="UP000572051"/>
    </source>
</evidence>
<feature type="transmembrane region" description="Helical" evidence="7">
    <location>
        <begin position="546"/>
        <end position="567"/>
    </location>
</feature>
<evidence type="ECO:0000259" key="8">
    <source>
        <dbReference type="PROSITE" id="PS50156"/>
    </source>
</evidence>
<keyword evidence="6 7" id="KW-0472">Membrane</keyword>
<name>A0A7Z0ESY4_9ACTN</name>
<keyword evidence="10" id="KW-1185">Reference proteome</keyword>
<feature type="transmembrane region" description="Helical" evidence="7">
    <location>
        <begin position="36"/>
        <end position="57"/>
    </location>
</feature>
<dbReference type="RefSeq" id="WP_179828416.1">
    <property type="nucleotide sequence ID" value="NZ_JACCFS010000001.1"/>
</dbReference>
<evidence type="ECO:0000256" key="1">
    <source>
        <dbReference type="ARBA" id="ARBA00004651"/>
    </source>
</evidence>
<organism evidence="9 10">
    <name type="scientific">Nocardiopsis aegyptia</name>
    <dbReference type="NCBI Taxonomy" id="220378"/>
    <lineage>
        <taxon>Bacteria</taxon>
        <taxon>Bacillati</taxon>
        <taxon>Actinomycetota</taxon>
        <taxon>Actinomycetes</taxon>
        <taxon>Streptosporangiales</taxon>
        <taxon>Nocardiopsidaceae</taxon>
        <taxon>Nocardiopsis</taxon>
    </lineage>
</organism>
<dbReference type="Proteomes" id="UP000572051">
    <property type="component" value="Unassembled WGS sequence"/>
</dbReference>
<feature type="transmembrane region" description="Helical" evidence="7">
    <location>
        <begin position="254"/>
        <end position="275"/>
    </location>
</feature>
<feature type="transmembrane region" description="Helical" evidence="7">
    <location>
        <begin position="328"/>
        <end position="352"/>
    </location>
</feature>
<dbReference type="InterPro" id="IPR004869">
    <property type="entry name" value="MMPL_dom"/>
</dbReference>
<dbReference type="AlphaFoldDB" id="A0A7Z0ESY4"/>
<dbReference type="Pfam" id="PF03176">
    <property type="entry name" value="MMPL"/>
    <property type="match status" value="2"/>
</dbReference>
<dbReference type="SUPFAM" id="SSF82866">
    <property type="entry name" value="Multidrug efflux transporter AcrB transmembrane domain"/>
    <property type="match status" value="2"/>
</dbReference>
<dbReference type="GO" id="GO:0005886">
    <property type="term" value="C:plasma membrane"/>
    <property type="evidence" value="ECO:0007669"/>
    <property type="project" value="UniProtKB-SubCell"/>
</dbReference>
<keyword evidence="4 7" id="KW-0812">Transmembrane</keyword>
<evidence type="ECO:0000256" key="7">
    <source>
        <dbReference type="SAM" id="Phobius"/>
    </source>
</evidence>